<dbReference type="InterPro" id="IPR032816">
    <property type="entry name" value="VTT_dom"/>
</dbReference>
<dbReference type="Pfam" id="PF09335">
    <property type="entry name" value="VTT_dom"/>
    <property type="match status" value="1"/>
</dbReference>
<feature type="transmembrane region" description="Helical" evidence="1">
    <location>
        <begin position="12"/>
        <end position="35"/>
    </location>
</feature>
<evidence type="ECO:0000256" key="1">
    <source>
        <dbReference type="SAM" id="Phobius"/>
    </source>
</evidence>
<sequence>MLKKQSWVKRTITSPTVYVIVLLVVLSVWLLNWMTAMGGPAAVREAYGMRAPLVTIPVHIVVAITPFPSDFISIANGAVYGFYAGAALSWFAWWIAAILEFGLGYRARKDFDLELAIKNAPSWVRRVPVNHPVFLIGARQIPWLGGHLTAFVPGAAGVHLSRFVWCSAIAVIPGSIVMAAIGAGLVGLSQ</sequence>
<organism evidence="3 4">
    <name type="scientific">Aporhodopirellula aestuarii</name>
    <dbReference type="NCBI Taxonomy" id="2950107"/>
    <lineage>
        <taxon>Bacteria</taxon>
        <taxon>Pseudomonadati</taxon>
        <taxon>Planctomycetota</taxon>
        <taxon>Planctomycetia</taxon>
        <taxon>Pirellulales</taxon>
        <taxon>Pirellulaceae</taxon>
        <taxon>Aporhodopirellula</taxon>
    </lineage>
</organism>
<gene>
    <name evidence="3" type="ORF">NB063_27460</name>
</gene>
<dbReference type="RefSeq" id="WP_250932257.1">
    <property type="nucleotide sequence ID" value="NZ_JAMQBK010000083.1"/>
</dbReference>
<evidence type="ECO:0000313" key="3">
    <source>
        <dbReference type="EMBL" id="MCM2374373.1"/>
    </source>
</evidence>
<keyword evidence="1" id="KW-1133">Transmembrane helix</keyword>
<feature type="transmembrane region" description="Helical" evidence="1">
    <location>
        <begin position="79"/>
        <end position="99"/>
    </location>
</feature>
<dbReference type="EMBL" id="JAMQBK010000083">
    <property type="protein sequence ID" value="MCM2374373.1"/>
    <property type="molecule type" value="Genomic_DNA"/>
</dbReference>
<keyword evidence="4" id="KW-1185">Reference proteome</keyword>
<reference evidence="3 4" key="1">
    <citation type="journal article" date="2022" name="Syst. Appl. Microbiol.">
        <title>Rhodopirellula aestuarii sp. nov., a novel member of the genus Rhodopirellula isolated from brackish sediments collected in the Tagus River estuary, Portugal.</title>
        <authorList>
            <person name="Vitorino I.R."/>
            <person name="Klimek D."/>
            <person name="Calusinska M."/>
            <person name="Lobo-da-Cunha A."/>
            <person name="Vasconcelos V."/>
            <person name="Lage O.M."/>
        </authorList>
    </citation>
    <scope>NUCLEOTIDE SEQUENCE [LARGE SCALE GENOMIC DNA]</scope>
    <source>
        <strain evidence="3 4">ICT_H3.1</strain>
    </source>
</reference>
<name>A0ABT0UBT0_9BACT</name>
<accession>A0ABT0UBT0</accession>
<keyword evidence="1" id="KW-0812">Transmembrane</keyword>
<feature type="domain" description="VTT" evidence="2">
    <location>
        <begin position="67"/>
        <end position="183"/>
    </location>
</feature>
<protein>
    <submittedName>
        <fullName evidence="3">VTT domain-containing protein</fullName>
    </submittedName>
</protein>
<comment type="caution">
    <text evidence="3">The sequence shown here is derived from an EMBL/GenBank/DDBJ whole genome shotgun (WGS) entry which is preliminary data.</text>
</comment>
<feature type="transmembrane region" description="Helical" evidence="1">
    <location>
        <begin position="47"/>
        <end position="67"/>
    </location>
</feature>
<dbReference type="Proteomes" id="UP001202961">
    <property type="component" value="Unassembled WGS sequence"/>
</dbReference>
<proteinExistence type="predicted"/>
<keyword evidence="1" id="KW-0472">Membrane</keyword>
<feature type="transmembrane region" description="Helical" evidence="1">
    <location>
        <begin position="163"/>
        <end position="188"/>
    </location>
</feature>
<evidence type="ECO:0000313" key="4">
    <source>
        <dbReference type="Proteomes" id="UP001202961"/>
    </source>
</evidence>
<evidence type="ECO:0000259" key="2">
    <source>
        <dbReference type="Pfam" id="PF09335"/>
    </source>
</evidence>